<comment type="subunit">
    <text evidence="10">Homodimer. Forms a heterotetramer composed of two Mre11 subunits and two Rad50 subunits.</text>
</comment>
<feature type="region of interest" description="Disordered" evidence="12">
    <location>
        <begin position="538"/>
        <end position="585"/>
    </location>
</feature>
<dbReference type="Gene3D" id="3.40.50.300">
    <property type="entry name" value="P-loop containing nucleotide triphosphate hydrolases"/>
    <property type="match status" value="2"/>
</dbReference>
<comment type="caution">
    <text evidence="14">The sequence shown here is derived from an EMBL/GenBank/DDBJ whole genome shotgun (WGS) entry which is preliminary data.</text>
</comment>
<evidence type="ECO:0000256" key="8">
    <source>
        <dbReference type="ARBA" id="ARBA00023204"/>
    </source>
</evidence>
<protein>
    <recommendedName>
        <fullName evidence="10">DNA double-strand break repair Rad50 ATPase</fullName>
    </recommendedName>
</protein>
<dbReference type="EMBL" id="WUUS01000004">
    <property type="protein sequence ID" value="MXR41224.1"/>
    <property type="molecule type" value="Genomic_DNA"/>
</dbReference>
<feature type="compositionally biased region" description="Basic and acidic residues" evidence="12">
    <location>
        <begin position="538"/>
        <end position="548"/>
    </location>
</feature>
<evidence type="ECO:0000313" key="14">
    <source>
        <dbReference type="EMBL" id="MXR41224.1"/>
    </source>
</evidence>
<organism evidence="14 15">
    <name type="scientific">Halobaculum saliterrae</name>
    <dbReference type="NCBI Taxonomy" id="2073113"/>
    <lineage>
        <taxon>Archaea</taxon>
        <taxon>Methanobacteriati</taxon>
        <taxon>Methanobacteriota</taxon>
        <taxon>Stenosarchaea group</taxon>
        <taxon>Halobacteria</taxon>
        <taxon>Halobacteriales</taxon>
        <taxon>Haloferacaceae</taxon>
        <taxon>Halobaculum</taxon>
    </lineage>
</organism>
<feature type="compositionally biased region" description="Basic and acidic residues" evidence="12">
    <location>
        <begin position="555"/>
        <end position="576"/>
    </location>
</feature>
<comment type="similarity">
    <text evidence="10">Belongs to the SMC family. RAD50 subfamily.</text>
</comment>
<evidence type="ECO:0000259" key="13">
    <source>
        <dbReference type="PROSITE" id="PS51131"/>
    </source>
</evidence>
<dbReference type="Pfam" id="PF13476">
    <property type="entry name" value="AAA_23"/>
    <property type="match status" value="1"/>
</dbReference>
<name>A0A6B0SQL5_9EURY</name>
<feature type="binding site" evidence="10">
    <location>
        <position position="139"/>
    </location>
    <ligand>
        <name>ATP</name>
        <dbReference type="ChEBI" id="CHEBI:30616"/>
    </ligand>
</feature>
<keyword evidence="7 10" id="KW-0175">Coiled coil</keyword>
<dbReference type="InterPro" id="IPR022982">
    <property type="entry name" value="Rad50_ATPase_archaeal"/>
</dbReference>
<feature type="binding site" evidence="10">
    <location>
        <begin position="32"/>
        <end position="38"/>
    </location>
    <ligand>
        <name>ATP</name>
        <dbReference type="ChEBI" id="CHEBI:30616"/>
    </ligand>
</feature>
<dbReference type="SUPFAM" id="SSF52540">
    <property type="entry name" value="P-loop containing nucleoside triphosphate hydrolases"/>
    <property type="match status" value="1"/>
</dbReference>
<dbReference type="PANTHER" id="PTHR32114:SF2">
    <property type="entry name" value="ABC TRANSPORTER ABCH.3"/>
    <property type="match status" value="1"/>
</dbReference>
<keyword evidence="5 10" id="KW-0862">Zinc</keyword>
<evidence type="ECO:0000256" key="2">
    <source>
        <dbReference type="ARBA" id="ARBA00022741"/>
    </source>
</evidence>
<keyword evidence="15" id="KW-1185">Reference proteome</keyword>
<evidence type="ECO:0000256" key="4">
    <source>
        <dbReference type="ARBA" id="ARBA00022801"/>
    </source>
</evidence>
<reference evidence="14 15" key="1">
    <citation type="submission" date="2019-12" db="EMBL/GenBank/DDBJ databases">
        <title>Isolation and characterization of three novel carbon monoxide-oxidizing members of Halobacteria from salione crusts and soils.</title>
        <authorList>
            <person name="Myers M.R."/>
            <person name="King G.M."/>
        </authorList>
    </citation>
    <scope>NUCLEOTIDE SEQUENCE [LARGE SCALE GENOMIC DNA]</scope>
    <source>
        <strain evidence="14 15">WSA2</strain>
    </source>
</reference>
<evidence type="ECO:0000256" key="12">
    <source>
        <dbReference type="SAM" id="MobiDB-lite"/>
    </source>
</evidence>
<proteinExistence type="inferred from homology"/>
<dbReference type="NCBIfam" id="NF002572">
    <property type="entry name" value="PRK02224.1"/>
    <property type="match status" value="1"/>
</dbReference>
<feature type="compositionally biased region" description="Polar residues" evidence="12">
    <location>
        <begin position="338"/>
        <end position="348"/>
    </location>
</feature>
<dbReference type="GO" id="GO:0008270">
    <property type="term" value="F:zinc ion binding"/>
    <property type="evidence" value="ECO:0007669"/>
    <property type="project" value="UniProtKB-UniRule"/>
</dbReference>
<evidence type="ECO:0000256" key="7">
    <source>
        <dbReference type="ARBA" id="ARBA00023054"/>
    </source>
</evidence>
<comment type="similarity">
    <text evidence="9">Belongs to the Sph1/Sph2 family.</text>
</comment>
<sequence length="902" mass="101748">MIFDRIRLRNFKPYADTDLRLSDGVTVIHGLNGSGKSSLLEACFFALYGSKALDGTLGDVVTNGAEESEVELWFTHDGRSYHVRRELKRYGDQIQTTTCTLDSDDETVHRDGATDVRAFVSDLLRMDAEAFVNCAYVRQGEVNKLINATPTERQDMIDDLLQLGTLEEYRDRAGDARLGVEDVRSTTRGALENVEEQVAEKEDRGLHGRLNSLESTLSEVNEKIENYEAQREKAASTREEARDVLDEYEERREELTELESDIEDLEATIREDEAERERIGDRIADLRDRVDDAEATLAERLSAVAIDDADPETLDARRDHLDDRETDLREELRETRSEVNALTNQSENLAEKADEAADRADEKRTRAAELDEDAEAAAETLAEREESLAELETEREELRATFEDAPVAVGEASAHRESVREELEAVRAEVRETSNEASAARSSVEEAEELLAEGKCPECGQPVDGSPHVDGLDDERERLDELEAELADLTERETDLEGKLDRAETLVEAENRLGQIADTRELIEDGIAEKEDEIAQARERAAELREAAEDLESQSTEKREVSERKAEEAEEARADAEALEADLDDIETARDRLDAVEAAREEIADAEEEIDRLTEKRVDVADRNDERREFLATKRERRDELRDAFDDERVESARERLENAEEYIENVDDALDDLRERRDDLTSRIGAVENELEELEALRGRRDELADRLAELDAIHEETEDLEAMYGDLRAELRRANVESLERMLNETFELVYGNDAYSHIELDGEYELTVYQKDGEPLDPEQLSGGERALFNLSLRCAIYRLLAEGIEGAAPTPPLILDEPTVFLDSGHVSRLADLIDEMRGFGVRQILIVSHDDELVDAADELVRVEKDPTSNRSTVERLADPSLSAVRARAGDAEHAGD</sequence>
<feature type="binding site" evidence="10 11">
    <location>
        <position position="459"/>
    </location>
    <ligand>
        <name>Zn(2+)</name>
        <dbReference type="ChEBI" id="CHEBI:29105"/>
    </ligand>
</feature>
<keyword evidence="3 10" id="KW-0227">DNA damage</keyword>
<dbReference type="InterPro" id="IPR013134">
    <property type="entry name" value="Zn_hook_RAD50"/>
</dbReference>
<dbReference type="NCBIfam" id="NF041035">
    <property type="entry name" value="Rad50_Halo"/>
    <property type="match status" value="1"/>
</dbReference>
<keyword evidence="8 10" id="KW-0234">DNA repair</keyword>
<keyword evidence="1 10" id="KW-0479">Metal-binding</keyword>
<evidence type="ECO:0000313" key="15">
    <source>
        <dbReference type="Proteomes" id="UP000437065"/>
    </source>
</evidence>
<gene>
    <name evidence="10" type="primary">rad50</name>
    <name evidence="14" type="ORF">GRX01_07720</name>
</gene>
<keyword evidence="6 10" id="KW-0067">ATP-binding</keyword>
<evidence type="ECO:0000256" key="9">
    <source>
        <dbReference type="ARBA" id="ARBA00049666"/>
    </source>
</evidence>
<dbReference type="PROSITE" id="PS51131">
    <property type="entry name" value="ZN_HOOK"/>
    <property type="match status" value="1"/>
</dbReference>
<evidence type="ECO:0000256" key="11">
    <source>
        <dbReference type="PROSITE-ProRule" id="PRU00471"/>
    </source>
</evidence>
<evidence type="ECO:0000256" key="3">
    <source>
        <dbReference type="ARBA" id="ARBA00022763"/>
    </source>
</evidence>
<dbReference type="HAMAP" id="MF_00449">
    <property type="entry name" value="RAD50"/>
    <property type="match status" value="1"/>
</dbReference>
<dbReference type="RefSeq" id="WP_321167964.1">
    <property type="nucleotide sequence ID" value="NZ_WUUS01000004.1"/>
</dbReference>
<dbReference type="InterPro" id="IPR053480">
    <property type="entry name" value="DSB_repair_ATPase"/>
</dbReference>
<dbReference type="GO" id="GO:0005524">
    <property type="term" value="F:ATP binding"/>
    <property type="evidence" value="ECO:0007669"/>
    <property type="project" value="UniProtKB-UniRule"/>
</dbReference>
<comment type="caution">
    <text evidence="10">Lacks conserved residue(s) required for the propagation of feature annotation.</text>
</comment>
<feature type="coiled-coil region" evidence="10">
    <location>
        <begin position="650"/>
        <end position="739"/>
    </location>
</feature>
<dbReference type="Gene3D" id="1.10.287.1490">
    <property type="match status" value="1"/>
</dbReference>
<dbReference type="Pfam" id="PF13304">
    <property type="entry name" value="AAA_21"/>
    <property type="match status" value="1"/>
</dbReference>
<evidence type="ECO:0000256" key="5">
    <source>
        <dbReference type="ARBA" id="ARBA00022833"/>
    </source>
</evidence>
<dbReference type="Proteomes" id="UP000437065">
    <property type="component" value="Unassembled WGS sequence"/>
</dbReference>
<comment type="function">
    <text evidence="10">Part of the Rad50/Mre11 complex, which is involved in the early steps of DNA double-strand break (DSB) repair. Rad50 controls the balance between DNA end bridging and DNA resection via ATP-dependent structural rearrangements of the Rad50/Mre11 complex.</text>
</comment>
<dbReference type="GO" id="GO:0016887">
    <property type="term" value="F:ATP hydrolysis activity"/>
    <property type="evidence" value="ECO:0007669"/>
    <property type="project" value="UniProtKB-UniRule"/>
</dbReference>
<feature type="region of interest" description="Disordered" evidence="12">
    <location>
        <begin position="334"/>
        <end position="472"/>
    </location>
</feature>
<evidence type="ECO:0000256" key="1">
    <source>
        <dbReference type="ARBA" id="ARBA00022723"/>
    </source>
</evidence>
<evidence type="ECO:0000256" key="6">
    <source>
        <dbReference type="ARBA" id="ARBA00022840"/>
    </source>
</evidence>
<feature type="domain" description="Zinc-hook" evidence="13">
    <location>
        <begin position="409"/>
        <end position="508"/>
    </location>
</feature>
<dbReference type="PANTHER" id="PTHR32114">
    <property type="entry name" value="ABC TRANSPORTER ABCH.3"/>
    <property type="match status" value="1"/>
</dbReference>
<keyword evidence="2 10" id="KW-0547">Nucleotide-binding</keyword>
<dbReference type="SUPFAM" id="SSF75712">
    <property type="entry name" value="Rad50 coiled-coil Zn hook"/>
    <property type="match status" value="1"/>
</dbReference>
<feature type="compositionally biased region" description="Basic and acidic residues" evidence="12">
    <location>
        <begin position="413"/>
        <end position="434"/>
    </location>
</feature>
<feature type="binding site" evidence="10">
    <location>
        <position position="12"/>
    </location>
    <ligand>
        <name>ATP</name>
        <dbReference type="ChEBI" id="CHEBI:30616"/>
    </ligand>
</feature>
<feature type="compositionally biased region" description="Basic and acidic residues" evidence="12">
    <location>
        <begin position="349"/>
        <end position="369"/>
    </location>
</feature>
<dbReference type="AlphaFoldDB" id="A0A6B0SQL5"/>
<comment type="domain">
    <text evidence="10">The two conserved Cys that bind zinc constitute the zinc-hook, which separates the large intramolecular coiled coil regions. The 2 Cys residues coordinate one molecule of zinc with the help of the 2 Cys residues of the zinc-hook of another Rad50 molecule, thereby forming a V-shaped homodimer.</text>
</comment>
<dbReference type="GO" id="GO:0006302">
    <property type="term" value="P:double-strand break repair"/>
    <property type="evidence" value="ECO:0007669"/>
    <property type="project" value="UniProtKB-UniRule"/>
</dbReference>
<evidence type="ECO:0000256" key="10">
    <source>
        <dbReference type="HAMAP-Rule" id="MF_00449"/>
    </source>
</evidence>
<dbReference type="Gene3D" id="1.10.287.510">
    <property type="entry name" value="Helix hairpin bin"/>
    <property type="match status" value="1"/>
</dbReference>
<dbReference type="InterPro" id="IPR027417">
    <property type="entry name" value="P-loop_NTPase"/>
</dbReference>
<comment type="cofactor">
    <cofactor evidence="10">
        <name>Zn(2+)</name>
        <dbReference type="ChEBI" id="CHEBI:29105"/>
    </cofactor>
    <text evidence="10">Binds 1 zinc ion per homodimer.</text>
</comment>
<dbReference type="InterPro" id="IPR038729">
    <property type="entry name" value="Rad50/SbcC_AAA"/>
</dbReference>
<feature type="binding site" evidence="10 11">
    <location>
        <position position="456"/>
    </location>
    <ligand>
        <name>Zn(2+)</name>
        <dbReference type="ChEBI" id="CHEBI:29105"/>
    </ligand>
</feature>
<keyword evidence="4 10" id="KW-0378">Hydrolase</keyword>
<dbReference type="InterPro" id="IPR003959">
    <property type="entry name" value="ATPase_AAA_core"/>
</dbReference>
<accession>A0A6B0SQL5</accession>